<keyword evidence="9" id="KW-0472">Membrane</keyword>
<dbReference type="InterPro" id="IPR012910">
    <property type="entry name" value="Plug_dom"/>
</dbReference>
<dbReference type="InterPro" id="IPR037066">
    <property type="entry name" value="Plug_dom_sf"/>
</dbReference>
<dbReference type="SUPFAM" id="SSF56935">
    <property type="entry name" value="Porins"/>
    <property type="match status" value="1"/>
</dbReference>
<proteinExistence type="predicted"/>
<keyword evidence="10" id="KW-0998">Cell outer membrane</keyword>
<keyword evidence="7" id="KW-0408">Iron</keyword>
<evidence type="ECO:0000256" key="4">
    <source>
        <dbReference type="ARBA" id="ARBA00022496"/>
    </source>
</evidence>
<dbReference type="GO" id="GO:0009279">
    <property type="term" value="C:cell outer membrane"/>
    <property type="evidence" value="ECO:0007669"/>
    <property type="project" value="UniProtKB-SubCell"/>
</dbReference>
<reference evidence="13" key="1">
    <citation type="submission" date="2021-01" db="EMBL/GenBank/DDBJ databases">
        <title>Modified the classification status of verrucomicrobia.</title>
        <authorList>
            <person name="Feng X."/>
        </authorList>
    </citation>
    <scope>NUCLEOTIDE SEQUENCE</scope>
    <source>
        <strain evidence="13">KCTC 13126</strain>
    </source>
</reference>
<dbReference type="Proteomes" id="UP000617628">
    <property type="component" value="Unassembled WGS sequence"/>
</dbReference>
<dbReference type="Gene3D" id="2.40.170.20">
    <property type="entry name" value="TonB-dependent receptor, beta-barrel domain"/>
    <property type="match status" value="1"/>
</dbReference>
<dbReference type="AlphaFoldDB" id="A0A934RQX8"/>
<keyword evidence="3" id="KW-1134">Transmembrane beta strand</keyword>
<dbReference type="PANTHER" id="PTHR32552">
    <property type="entry name" value="FERRICHROME IRON RECEPTOR-RELATED"/>
    <property type="match status" value="1"/>
</dbReference>
<evidence type="ECO:0000256" key="5">
    <source>
        <dbReference type="ARBA" id="ARBA00022692"/>
    </source>
</evidence>
<comment type="caution">
    <text evidence="13">The sequence shown here is derived from an EMBL/GenBank/DDBJ whole genome shotgun (WGS) entry which is preliminary data.</text>
</comment>
<dbReference type="GO" id="GO:0015344">
    <property type="term" value="F:siderophore uptake transmembrane transporter activity"/>
    <property type="evidence" value="ECO:0007669"/>
    <property type="project" value="TreeGrafter"/>
</dbReference>
<sequence>MDIQIPKLPRYRSTLGWAALIVAGPLAFQAAYGQEDQEEEIFELSPFTVEATEDEGYRATSSLAGSRLRTDLKDIGAAISVVTKDLMDDLGANDLNDVLLYTTATEAAGLGGNFSGASVSTGSRANSNNVVNNPGNAYRIRGLGAPDRTRGYFITDIPYDSYNSGRIDISRGANSILFGLGSPAGVIDAGVHQANTNRDRGEVRLRIASGSSRSHSYRAEVDYNKVLIDEKLGFRFSGVQDDRKFRQDPAFRDSSRAYMAFTYKPWEGATFKVNHERGKIDANNPDPVSPTENVTSYVNALKEYHSLVDQFGVVTDADGNPDYTKIPADWDVNNLPFYYDSFARAAKLDKAHEIDGVAQSPLYRLPNQVISGDAGYANPFHTRGSSLFRNLTLVYDDNMSADAAGGFISQVRNKEATDYATYLLNGGVNPDTLTFNGKPIKGKSGTADMKGVQNVGYTNLNYHYPTVMNLELFDFTRHLLAGTAGSQIKEFDATTATFEQTFWENNFGFEVSFYDETYEMYNANPFRAGKAAITVDVQKTLPIGGENPNFGRTYVVDRMSINNQTKDRNSIRATAFARVDFEEKFLSDNFLGRILGEHTLTGLYARDELDSIQYNINENWISQDPDVQAVLEKTVGVKSFQRQVAYLTYLGPAVDLLSDPKSIEVEDFALTPNAILNQRIPDTGGIETIQMYNQGILESYDLERAPYIRGGTLSNVVVDSGAIVLQSRWLDDTIITTYGYREDERSELKNTPPPLDPNDPNNVSALQGTGNATIDPLYWNLDDITPEVQDADTSSFSVVARLPKGWNDRIFGNNDVALFYSTSDNTSAGPARLDWRYDPIAQPSGETEEIGVNASLFEGKLNLRVNKFESSIVGANGRGRLGSAIGDAALKSIQTVMDDYVDLAGEWDAVQEEEGQKIPLGERLYPNYENIPAHVDAIANLFGASINLPMPVDGVISNPSLTLDESHPMADVWIASQAQLITDSNGDLNGVGWFHRTPPNLADTQDIVSEGLEAEIIFNPTKSLRMMLNVARTETKTANSLPYTKELIDLWEPVLWGDRTAGTPSGAPYIYNADTELWEVNNDIDYAGLSLVGRTQREAYKAADMDQGWGHVFETWDKAVVNPYNTTKALDGQKNPEEREWRVNFITNYTFREGRFKGFSFGGSVRWQDEVAIGYPLMTILGSTIPDVENPYYGPDEVNFGLRAGYKTKLSNGINWNISLNLNNITSDQDELIPVGVQPDGSVAVVRTPAPQTFSLTNSFQF</sequence>
<organism evidence="13 14">
    <name type="scientific">Pelagicoccus mobilis</name>
    <dbReference type="NCBI Taxonomy" id="415221"/>
    <lineage>
        <taxon>Bacteria</taxon>
        <taxon>Pseudomonadati</taxon>
        <taxon>Verrucomicrobiota</taxon>
        <taxon>Opitutia</taxon>
        <taxon>Puniceicoccales</taxon>
        <taxon>Pelagicoccaceae</taxon>
        <taxon>Pelagicoccus</taxon>
    </lineage>
</organism>
<keyword evidence="2" id="KW-0813">Transport</keyword>
<evidence type="ECO:0000259" key="12">
    <source>
        <dbReference type="Pfam" id="PF07715"/>
    </source>
</evidence>
<evidence type="ECO:0000313" key="14">
    <source>
        <dbReference type="Proteomes" id="UP000617628"/>
    </source>
</evidence>
<dbReference type="Pfam" id="PF07715">
    <property type="entry name" value="Plug"/>
    <property type="match status" value="1"/>
</dbReference>
<keyword evidence="5" id="KW-0812">Transmembrane</keyword>
<evidence type="ECO:0000256" key="11">
    <source>
        <dbReference type="SAM" id="MobiDB-lite"/>
    </source>
</evidence>
<evidence type="ECO:0000256" key="10">
    <source>
        <dbReference type="ARBA" id="ARBA00023237"/>
    </source>
</evidence>
<comment type="subcellular location">
    <subcellularLocation>
        <location evidence="1">Cell outer membrane</location>
        <topology evidence="1">Multi-pass membrane protein</topology>
    </subcellularLocation>
</comment>
<keyword evidence="14" id="KW-1185">Reference proteome</keyword>
<dbReference type="EMBL" id="JAENIL010000005">
    <property type="protein sequence ID" value="MBK1875905.1"/>
    <property type="molecule type" value="Genomic_DNA"/>
</dbReference>
<evidence type="ECO:0000256" key="3">
    <source>
        <dbReference type="ARBA" id="ARBA00022452"/>
    </source>
</evidence>
<keyword evidence="6" id="KW-0732">Signal</keyword>
<dbReference type="PANTHER" id="PTHR32552:SF68">
    <property type="entry name" value="FERRICHROME OUTER MEMBRANE TRANSPORTER_PHAGE RECEPTOR"/>
    <property type="match status" value="1"/>
</dbReference>
<dbReference type="RefSeq" id="WP_200354122.1">
    <property type="nucleotide sequence ID" value="NZ_JAENIL010000005.1"/>
</dbReference>
<name>A0A934RQX8_9BACT</name>
<evidence type="ECO:0000256" key="1">
    <source>
        <dbReference type="ARBA" id="ARBA00004571"/>
    </source>
</evidence>
<accession>A0A934RQX8</accession>
<keyword evidence="8" id="KW-0406">Ion transport</keyword>
<feature type="domain" description="TonB-dependent receptor plug" evidence="12">
    <location>
        <begin position="72"/>
        <end position="186"/>
    </location>
</feature>
<feature type="region of interest" description="Disordered" evidence="11">
    <location>
        <begin position="743"/>
        <end position="767"/>
    </location>
</feature>
<evidence type="ECO:0000256" key="2">
    <source>
        <dbReference type="ARBA" id="ARBA00022448"/>
    </source>
</evidence>
<keyword evidence="4" id="KW-0410">Iron transport</keyword>
<gene>
    <name evidence="13" type="ORF">JIN87_03435</name>
</gene>
<dbReference type="InterPro" id="IPR036942">
    <property type="entry name" value="Beta-barrel_TonB_sf"/>
</dbReference>
<evidence type="ECO:0000256" key="9">
    <source>
        <dbReference type="ARBA" id="ARBA00023136"/>
    </source>
</evidence>
<dbReference type="Gene3D" id="2.170.130.10">
    <property type="entry name" value="TonB-dependent receptor, plug domain"/>
    <property type="match status" value="1"/>
</dbReference>
<evidence type="ECO:0000256" key="7">
    <source>
        <dbReference type="ARBA" id="ARBA00023004"/>
    </source>
</evidence>
<evidence type="ECO:0000256" key="6">
    <source>
        <dbReference type="ARBA" id="ARBA00022729"/>
    </source>
</evidence>
<evidence type="ECO:0000313" key="13">
    <source>
        <dbReference type="EMBL" id="MBK1875905.1"/>
    </source>
</evidence>
<keyword evidence="13" id="KW-0675">Receptor</keyword>
<evidence type="ECO:0000256" key="8">
    <source>
        <dbReference type="ARBA" id="ARBA00023065"/>
    </source>
</evidence>
<protein>
    <submittedName>
        <fullName evidence="13">TonB-dependent receptor plug domain-containing protein</fullName>
    </submittedName>
</protein>
<dbReference type="InterPro" id="IPR039426">
    <property type="entry name" value="TonB-dep_rcpt-like"/>
</dbReference>